<dbReference type="AlphaFoldDB" id="A0A9P1KEE1"/>
<proteinExistence type="predicted"/>
<sequence length="216" mass="22689">MNTTSMIGSMFALSLIFGTPTLTLAHVGHGDEFQAEGGIDRVPVKPETDSLLGINVTPIAPAADGSYRVLVPMTALVDADGKQLAFVLYGNFYEPVPVQIGATEGEFVEVIEGLSVGEQLVTQGSLSLYAESRKTQTAATAPSPETATTPPDEVHAQAEAQGIPQEQDVEGNLAETTSNNFPMGTLATVGGGVLLLCGGIFFWTGSRRNKNLFSDK</sequence>
<evidence type="ECO:0000256" key="2">
    <source>
        <dbReference type="SAM" id="MobiDB-lite"/>
    </source>
</evidence>
<reference evidence="6 7" key="1">
    <citation type="submission" date="2014-02" db="EMBL/GenBank/DDBJ databases">
        <authorList>
            <person name="Genoscope - CEA"/>
        </authorList>
    </citation>
    <scope>NUCLEOTIDE SEQUENCE [LARGE SCALE GENOMIC DNA]</scope>
    <source>
        <strain evidence="6 7">PCC 8005</strain>
    </source>
</reference>
<dbReference type="Gene3D" id="2.40.420.20">
    <property type="match status" value="1"/>
</dbReference>
<evidence type="ECO:0000256" key="3">
    <source>
        <dbReference type="SAM" id="Phobius"/>
    </source>
</evidence>
<keyword evidence="3" id="KW-1133">Transmembrane helix</keyword>
<evidence type="ECO:0000259" key="5">
    <source>
        <dbReference type="Pfam" id="PF25975"/>
    </source>
</evidence>
<dbReference type="GO" id="GO:0030313">
    <property type="term" value="C:cell envelope"/>
    <property type="evidence" value="ECO:0007669"/>
    <property type="project" value="TreeGrafter"/>
</dbReference>
<dbReference type="Proteomes" id="UP000032946">
    <property type="component" value="Chromosome"/>
</dbReference>
<feature type="transmembrane region" description="Helical" evidence="3">
    <location>
        <begin position="181"/>
        <end position="203"/>
    </location>
</feature>
<accession>A0A9P1KEE1</accession>
<keyword evidence="3" id="KW-0472">Membrane</keyword>
<gene>
    <name evidence="6" type="ORF">ARTHRO_11546</name>
</gene>
<dbReference type="PANTHER" id="PTHR30097:SF4">
    <property type="entry name" value="SLR6042 PROTEIN"/>
    <property type="match status" value="1"/>
</dbReference>
<dbReference type="GO" id="GO:0060003">
    <property type="term" value="P:copper ion export"/>
    <property type="evidence" value="ECO:0007669"/>
    <property type="project" value="TreeGrafter"/>
</dbReference>
<organism evidence="6 7">
    <name type="scientific">Limnospira indica PCC 8005</name>
    <dbReference type="NCBI Taxonomy" id="376219"/>
    <lineage>
        <taxon>Bacteria</taxon>
        <taxon>Bacillati</taxon>
        <taxon>Cyanobacteriota</taxon>
        <taxon>Cyanophyceae</taxon>
        <taxon>Oscillatoriophycideae</taxon>
        <taxon>Oscillatoriales</taxon>
        <taxon>Sirenicapillariaceae</taxon>
        <taxon>Limnospira</taxon>
    </lineage>
</organism>
<dbReference type="EMBL" id="FO818640">
    <property type="protein sequence ID" value="CDM93872.1"/>
    <property type="molecule type" value="Genomic_DNA"/>
</dbReference>
<dbReference type="GO" id="GO:0015679">
    <property type="term" value="P:plasma membrane copper ion transport"/>
    <property type="evidence" value="ECO:0007669"/>
    <property type="project" value="TreeGrafter"/>
</dbReference>
<evidence type="ECO:0000256" key="4">
    <source>
        <dbReference type="SAM" id="SignalP"/>
    </source>
</evidence>
<dbReference type="Pfam" id="PF25975">
    <property type="entry name" value="CzcB_C"/>
    <property type="match status" value="1"/>
</dbReference>
<keyword evidence="1" id="KW-0813">Transport</keyword>
<feature type="domain" description="CzcB-like C-terminal circularly permuted SH3-like" evidence="5">
    <location>
        <begin position="69"/>
        <end position="126"/>
    </location>
</feature>
<feature type="signal peptide" evidence="4">
    <location>
        <begin position="1"/>
        <end position="25"/>
    </location>
</feature>
<keyword evidence="7" id="KW-1185">Reference proteome</keyword>
<evidence type="ECO:0000313" key="6">
    <source>
        <dbReference type="EMBL" id="CDM93872.1"/>
    </source>
</evidence>
<keyword evidence="4" id="KW-0732">Signal</keyword>
<dbReference type="InterPro" id="IPR051909">
    <property type="entry name" value="MFP_Cation_Efflux"/>
</dbReference>
<evidence type="ECO:0000256" key="1">
    <source>
        <dbReference type="ARBA" id="ARBA00022448"/>
    </source>
</evidence>
<feature type="compositionally biased region" description="Low complexity" evidence="2">
    <location>
        <begin position="135"/>
        <end position="151"/>
    </location>
</feature>
<protein>
    <recommendedName>
        <fullName evidence="5">CzcB-like C-terminal circularly permuted SH3-like domain-containing protein</fullName>
    </recommendedName>
</protein>
<dbReference type="RefSeq" id="WP_008049226.1">
    <property type="nucleotide sequence ID" value="NZ_FO818640.1"/>
</dbReference>
<keyword evidence="3" id="KW-0812">Transmembrane</keyword>
<dbReference type="InterPro" id="IPR058649">
    <property type="entry name" value="CzcB_C"/>
</dbReference>
<name>A0A9P1KEE1_9CYAN</name>
<feature type="region of interest" description="Disordered" evidence="2">
    <location>
        <begin position="133"/>
        <end position="156"/>
    </location>
</feature>
<feature type="chain" id="PRO_5040324754" description="CzcB-like C-terminal circularly permuted SH3-like domain-containing protein" evidence="4">
    <location>
        <begin position="26"/>
        <end position="216"/>
    </location>
</feature>
<evidence type="ECO:0000313" key="7">
    <source>
        <dbReference type="Proteomes" id="UP000032946"/>
    </source>
</evidence>
<dbReference type="PANTHER" id="PTHR30097">
    <property type="entry name" value="CATION EFFLUX SYSTEM PROTEIN CUSB"/>
    <property type="match status" value="1"/>
</dbReference>